<evidence type="ECO:0000256" key="5">
    <source>
        <dbReference type="ARBA" id="ARBA00023136"/>
    </source>
</evidence>
<dbReference type="PANTHER" id="PTHR30238">
    <property type="entry name" value="MEMBRANE BOUND PREDICTED REDOX MODULATOR"/>
    <property type="match status" value="1"/>
</dbReference>
<gene>
    <name evidence="7" type="ORF">L0M14_28705</name>
</gene>
<dbReference type="InterPro" id="IPR022301">
    <property type="entry name" value="Integral_membrane_YjbE"/>
</dbReference>
<keyword evidence="8" id="KW-1185">Reference proteome</keyword>
<accession>A0ABY3SI37</accession>
<keyword evidence="3 6" id="KW-0812">Transmembrane</keyword>
<evidence type="ECO:0000256" key="2">
    <source>
        <dbReference type="ARBA" id="ARBA00007511"/>
    </source>
</evidence>
<name>A0ABY3SI37_9BACL</name>
<feature type="transmembrane region" description="Helical" evidence="6">
    <location>
        <begin position="43"/>
        <end position="64"/>
    </location>
</feature>
<dbReference type="InterPro" id="IPR005496">
    <property type="entry name" value="Integral_membrane_TerC"/>
</dbReference>
<feature type="transmembrane region" description="Helical" evidence="6">
    <location>
        <begin position="6"/>
        <end position="31"/>
    </location>
</feature>
<dbReference type="Pfam" id="PF03741">
    <property type="entry name" value="TerC"/>
    <property type="match status" value="1"/>
</dbReference>
<dbReference type="Proteomes" id="UP001649230">
    <property type="component" value="Chromosome"/>
</dbReference>
<dbReference type="RefSeq" id="WP_235119807.1">
    <property type="nucleotide sequence ID" value="NZ_CP090978.1"/>
</dbReference>
<feature type="transmembrane region" description="Helical" evidence="6">
    <location>
        <begin position="195"/>
        <end position="215"/>
    </location>
</feature>
<sequence>MELELLVVGLLKIILINIVLSGDNAVVIALACRSLPGEQQKKAIFFGSLGAIILRVLLTFAAVWLLQVPFVQVLGGLLLIWIALKLMKNDEQEEQLSSGRNLMGAIKTILVADLVMSLDNVLAIAGAAGGNYLLIVLGLAISIPLIIFGSKLLMSLMNRFPVIIMLGVGLLGYTAGEMILGDHAVASRLEALPSAVHYSISIILAIAVIVVGKVLSRNRGKEPAQPDWG</sequence>
<dbReference type="PANTHER" id="PTHR30238:SF4">
    <property type="entry name" value="SLL1022 PROTEIN"/>
    <property type="match status" value="1"/>
</dbReference>
<organism evidence="7 8">
    <name type="scientific">Paenibacillus hexagrammi</name>
    <dbReference type="NCBI Taxonomy" id="2908839"/>
    <lineage>
        <taxon>Bacteria</taxon>
        <taxon>Bacillati</taxon>
        <taxon>Bacillota</taxon>
        <taxon>Bacilli</taxon>
        <taxon>Bacillales</taxon>
        <taxon>Paenibacillaceae</taxon>
        <taxon>Paenibacillus</taxon>
    </lineage>
</organism>
<evidence type="ECO:0000313" key="8">
    <source>
        <dbReference type="Proteomes" id="UP001649230"/>
    </source>
</evidence>
<evidence type="ECO:0000313" key="7">
    <source>
        <dbReference type="EMBL" id="UJF33438.1"/>
    </source>
</evidence>
<feature type="transmembrane region" description="Helical" evidence="6">
    <location>
        <begin position="132"/>
        <end position="149"/>
    </location>
</feature>
<proteinExistence type="inferred from homology"/>
<keyword evidence="4 6" id="KW-1133">Transmembrane helix</keyword>
<evidence type="ECO:0000256" key="6">
    <source>
        <dbReference type="SAM" id="Phobius"/>
    </source>
</evidence>
<comment type="similarity">
    <text evidence="2">Belongs to the TerC family.</text>
</comment>
<reference evidence="7 8" key="1">
    <citation type="journal article" date="2024" name="Int. J. Syst. Evol. Microbiol.">
        <title>Paenibacillus hexagrammi sp. nov., a novel bacterium isolated from the gut content of Hexagrammos agrammus.</title>
        <authorList>
            <person name="Jung H.K."/>
            <person name="Kim D.G."/>
            <person name="Zin H."/>
            <person name="Park J."/>
            <person name="Jung H."/>
            <person name="Kim Y.O."/>
            <person name="Kong H.J."/>
            <person name="Kim J.W."/>
            <person name="Kim Y.S."/>
        </authorList>
    </citation>
    <scope>NUCLEOTIDE SEQUENCE [LARGE SCALE GENOMIC DNA]</scope>
    <source>
        <strain evidence="7 8">YPD9-1</strain>
    </source>
</reference>
<evidence type="ECO:0000256" key="1">
    <source>
        <dbReference type="ARBA" id="ARBA00004141"/>
    </source>
</evidence>
<dbReference type="EMBL" id="CP090978">
    <property type="protein sequence ID" value="UJF33438.1"/>
    <property type="molecule type" value="Genomic_DNA"/>
</dbReference>
<comment type="subcellular location">
    <subcellularLocation>
        <location evidence="1">Membrane</location>
        <topology evidence="1">Multi-pass membrane protein</topology>
    </subcellularLocation>
</comment>
<protein>
    <submittedName>
        <fullName evidence="7">TerC family protein</fullName>
    </submittedName>
</protein>
<evidence type="ECO:0000256" key="4">
    <source>
        <dbReference type="ARBA" id="ARBA00022989"/>
    </source>
</evidence>
<feature type="transmembrane region" description="Helical" evidence="6">
    <location>
        <begin position="156"/>
        <end position="175"/>
    </location>
</feature>
<dbReference type="NCBIfam" id="TIGR03717">
    <property type="entry name" value="R_switched_YjbE"/>
    <property type="match status" value="1"/>
</dbReference>
<keyword evidence="5 6" id="KW-0472">Membrane</keyword>
<evidence type="ECO:0000256" key="3">
    <source>
        <dbReference type="ARBA" id="ARBA00022692"/>
    </source>
</evidence>